<dbReference type="GO" id="GO:0005576">
    <property type="term" value="C:extracellular region"/>
    <property type="evidence" value="ECO:0007669"/>
    <property type="project" value="UniProtKB-SubCell"/>
</dbReference>
<feature type="disulfide bond" evidence="15">
    <location>
        <begin position="114"/>
        <end position="147"/>
    </location>
</feature>
<keyword evidence="17" id="KW-0812">Transmembrane</keyword>
<evidence type="ECO:0000256" key="12">
    <source>
        <dbReference type="ARBA" id="ARBA00023157"/>
    </source>
</evidence>
<feature type="transmembrane region" description="Helical" evidence="17">
    <location>
        <begin position="259"/>
        <end position="280"/>
    </location>
</feature>
<keyword evidence="7" id="KW-0336">GPI-anchor</keyword>
<gene>
    <name evidence="20" type="ORF">CC80DRAFT_568554</name>
</gene>
<keyword evidence="17" id="KW-1133">Transmembrane helix</keyword>
<evidence type="ECO:0000256" key="13">
    <source>
        <dbReference type="ARBA" id="ARBA00023180"/>
    </source>
</evidence>
<evidence type="ECO:0000256" key="7">
    <source>
        <dbReference type="ARBA" id="ARBA00022622"/>
    </source>
</evidence>
<dbReference type="Pfam" id="PF05730">
    <property type="entry name" value="CFEM"/>
    <property type="match status" value="1"/>
</dbReference>
<feature type="region of interest" description="Disordered" evidence="16">
    <location>
        <begin position="306"/>
        <end position="353"/>
    </location>
</feature>
<organism evidence="20 21">
    <name type="scientific">Byssothecium circinans</name>
    <dbReference type="NCBI Taxonomy" id="147558"/>
    <lineage>
        <taxon>Eukaryota</taxon>
        <taxon>Fungi</taxon>
        <taxon>Dikarya</taxon>
        <taxon>Ascomycota</taxon>
        <taxon>Pezizomycotina</taxon>
        <taxon>Dothideomycetes</taxon>
        <taxon>Pleosporomycetidae</taxon>
        <taxon>Pleosporales</taxon>
        <taxon>Massarineae</taxon>
        <taxon>Massarinaceae</taxon>
        <taxon>Byssothecium</taxon>
    </lineage>
</organism>
<evidence type="ECO:0000313" key="21">
    <source>
        <dbReference type="Proteomes" id="UP000800035"/>
    </source>
</evidence>
<dbReference type="Proteomes" id="UP000800035">
    <property type="component" value="Unassembled WGS sequence"/>
</dbReference>
<keyword evidence="6 15" id="KW-0349">Heme</keyword>
<dbReference type="GO" id="GO:0046872">
    <property type="term" value="F:metal ion binding"/>
    <property type="evidence" value="ECO:0007669"/>
    <property type="project" value="UniProtKB-UniRule"/>
</dbReference>
<evidence type="ECO:0000256" key="6">
    <source>
        <dbReference type="ARBA" id="ARBA00022617"/>
    </source>
</evidence>
<evidence type="ECO:0000256" key="8">
    <source>
        <dbReference type="ARBA" id="ARBA00022723"/>
    </source>
</evidence>
<evidence type="ECO:0000256" key="15">
    <source>
        <dbReference type="PROSITE-ProRule" id="PRU01356"/>
    </source>
</evidence>
<comment type="similarity">
    <text evidence="3">Belongs to the RBT5 family.</text>
</comment>
<dbReference type="GO" id="GO:0005886">
    <property type="term" value="C:plasma membrane"/>
    <property type="evidence" value="ECO:0007669"/>
    <property type="project" value="UniProtKB-SubCell"/>
</dbReference>
<evidence type="ECO:0000313" key="20">
    <source>
        <dbReference type="EMBL" id="KAF1954029.1"/>
    </source>
</evidence>
<keyword evidence="4" id="KW-1003">Cell membrane</keyword>
<keyword evidence="11 17" id="KW-0472">Membrane</keyword>
<dbReference type="EMBL" id="ML977001">
    <property type="protein sequence ID" value="KAF1954029.1"/>
    <property type="molecule type" value="Genomic_DNA"/>
</dbReference>
<feature type="binding site" description="axial binding residue" evidence="15">
    <location>
        <position position="109"/>
    </location>
    <ligand>
        <name>heme</name>
        <dbReference type="ChEBI" id="CHEBI:30413"/>
    </ligand>
    <ligandPart>
        <name>Fe</name>
        <dbReference type="ChEBI" id="CHEBI:18248"/>
    </ligandPart>
</feature>
<feature type="domain" description="CFEM" evidence="19">
    <location>
        <begin position="61"/>
        <end position="174"/>
    </location>
</feature>
<dbReference type="GO" id="GO:0098552">
    <property type="term" value="C:side of membrane"/>
    <property type="evidence" value="ECO:0007669"/>
    <property type="project" value="UniProtKB-KW"/>
</dbReference>
<sequence>MSAFPRARQASLCILLLTFHIDISFSIPHTVPPTSNRQSPAHGLALLPSKPSPLPDPSPEHLLAEYSSIATPLAARAPQSSLSRLQIPNCALACYIATLTDDGCASETDFECHCSTGNVLGRAKSCIQKACPSEAQNDAESKMRSACKDIGVIIGGGGGGDNQNDGNSSQDGSSAGSGQSTPSMGASTTEGSGSTSSGSSASTSAPDTSNMNTTPAPSPTSKPSLSSPRPSRTSTSLMPTDTPLALLPQPRPLSTAAKAGISVSVTVFATGILVAIFLYIRRLKRDLALAKAAARVPESVWRASIETSTPNSGVSRRRSWASTSRGRGKRRSWYGGGGSASDSPVSPLSPHGVSMAETMEGVLKKKRGQVLSVVVEEDDSRSSVHRVVHEPVPGQKEGLVDPLELDGEYTGIVELPTSITPRARSMERSRERGTSVGESSRPSTGVSAGALEKIDERQGV</sequence>
<comment type="subcellular location">
    <subcellularLocation>
        <location evidence="1">Cell membrane</location>
        <topology evidence="1">Lipid-anchor</topology>
        <topology evidence="1">GPI-anchor</topology>
    </subcellularLocation>
    <subcellularLocation>
        <location evidence="2">Secreted</location>
    </subcellularLocation>
</comment>
<feature type="compositionally biased region" description="Basic and acidic residues" evidence="16">
    <location>
        <begin position="424"/>
        <end position="433"/>
    </location>
</feature>
<keyword evidence="12 15" id="KW-1015">Disulfide bond</keyword>
<feature type="compositionally biased region" description="Polar residues" evidence="16">
    <location>
        <begin position="306"/>
        <end position="325"/>
    </location>
</feature>
<keyword evidence="21" id="KW-1185">Reference proteome</keyword>
<evidence type="ECO:0000256" key="11">
    <source>
        <dbReference type="ARBA" id="ARBA00023136"/>
    </source>
</evidence>
<proteinExistence type="inferred from homology"/>
<evidence type="ECO:0000256" key="18">
    <source>
        <dbReference type="SAM" id="SignalP"/>
    </source>
</evidence>
<dbReference type="InterPro" id="IPR008427">
    <property type="entry name" value="Extracellular_membr_CFEM_dom"/>
</dbReference>
<dbReference type="PANTHER" id="PTHR37928">
    <property type="entry name" value="CFEM DOMAIN PROTEIN (AFU_ORTHOLOGUE AFUA_6G14090)"/>
    <property type="match status" value="1"/>
</dbReference>
<evidence type="ECO:0000256" key="9">
    <source>
        <dbReference type="ARBA" id="ARBA00022729"/>
    </source>
</evidence>
<comment type="caution">
    <text evidence="15">Lacks conserved residue(s) required for the propagation of feature annotation.</text>
</comment>
<name>A0A6A5TQN6_9PLEO</name>
<keyword evidence="13" id="KW-0325">Glycoprotein</keyword>
<dbReference type="AlphaFoldDB" id="A0A6A5TQN6"/>
<dbReference type="PROSITE" id="PS52012">
    <property type="entry name" value="CFEM"/>
    <property type="match status" value="1"/>
</dbReference>
<feature type="compositionally biased region" description="Polar residues" evidence="16">
    <location>
        <begin position="436"/>
        <end position="446"/>
    </location>
</feature>
<keyword evidence="8 15" id="KW-0479">Metal-binding</keyword>
<dbReference type="InterPro" id="IPR051735">
    <property type="entry name" value="CFEM_domain"/>
</dbReference>
<reference evidence="20" key="1">
    <citation type="journal article" date="2020" name="Stud. Mycol.">
        <title>101 Dothideomycetes genomes: a test case for predicting lifestyles and emergence of pathogens.</title>
        <authorList>
            <person name="Haridas S."/>
            <person name="Albert R."/>
            <person name="Binder M."/>
            <person name="Bloem J."/>
            <person name="Labutti K."/>
            <person name="Salamov A."/>
            <person name="Andreopoulos B."/>
            <person name="Baker S."/>
            <person name="Barry K."/>
            <person name="Bills G."/>
            <person name="Bluhm B."/>
            <person name="Cannon C."/>
            <person name="Castanera R."/>
            <person name="Culley D."/>
            <person name="Daum C."/>
            <person name="Ezra D."/>
            <person name="Gonzalez J."/>
            <person name="Henrissat B."/>
            <person name="Kuo A."/>
            <person name="Liang C."/>
            <person name="Lipzen A."/>
            <person name="Lutzoni F."/>
            <person name="Magnuson J."/>
            <person name="Mondo S."/>
            <person name="Nolan M."/>
            <person name="Ohm R."/>
            <person name="Pangilinan J."/>
            <person name="Park H.-J."/>
            <person name="Ramirez L."/>
            <person name="Alfaro M."/>
            <person name="Sun H."/>
            <person name="Tritt A."/>
            <person name="Yoshinaga Y."/>
            <person name="Zwiers L.-H."/>
            <person name="Turgeon B."/>
            <person name="Goodwin S."/>
            <person name="Spatafora J."/>
            <person name="Crous P."/>
            <person name="Grigoriev I."/>
        </authorList>
    </citation>
    <scope>NUCLEOTIDE SEQUENCE</scope>
    <source>
        <strain evidence="20">CBS 675.92</strain>
    </source>
</reference>
<dbReference type="SMART" id="SM00747">
    <property type="entry name" value="CFEM"/>
    <property type="match status" value="1"/>
</dbReference>
<feature type="compositionally biased region" description="Low complexity" evidence="16">
    <location>
        <begin position="213"/>
        <end position="240"/>
    </location>
</feature>
<feature type="region of interest" description="Disordered" evidence="16">
    <location>
        <begin position="32"/>
        <end position="60"/>
    </location>
</feature>
<evidence type="ECO:0000259" key="19">
    <source>
        <dbReference type="PROSITE" id="PS52012"/>
    </source>
</evidence>
<evidence type="ECO:0000256" key="5">
    <source>
        <dbReference type="ARBA" id="ARBA00022525"/>
    </source>
</evidence>
<dbReference type="OrthoDB" id="3767534at2759"/>
<evidence type="ECO:0000256" key="2">
    <source>
        <dbReference type="ARBA" id="ARBA00004613"/>
    </source>
</evidence>
<feature type="chain" id="PRO_5025457822" description="CFEM domain-containing protein" evidence="18">
    <location>
        <begin position="27"/>
        <end position="460"/>
    </location>
</feature>
<feature type="signal peptide" evidence="18">
    <location>
        <begin position="1"/>
        <end position="26"/>
    </location>
</feature>
<evidence type="ECO:0000256" key="4">
    <source>
        <dbReference type="ARBA" id="ARBA00022475"/>
    </source>
</evidence>
<evidence type="ECO:0000256" key="14">
    <source>
        <dbReference type="ARBA" id="ARBA00023288"/>
    </source>
</evidence>
<evidence type="ECO:0000256" key="17">
    <source>
        <dbReference type="SAM" id="Phobius"/>
    </source>
</evidence>
<keyword evidence="14" id="KW-0449">Lipoprotein</keyword>
<feature type="region of interest" description="Disordered" evidence="16">
    <location>
        <begin position="417"/>
        <end position="460"/>
    </location>
</feature>
<accession>A0A6A5TQN6</accession>
<evidence type="ECO:0000256" key="3">
    <source>
        <dbReference type="ARBA" id="ARBA00010031"/>
    </source>
</evidence>
<feature type="compositionally biased region" description="Low complexity" evidence="16">
    <location>
        <begin position="162"/>
        <end position="205"/>
    </location>
</feature>
<dbReference type="PANTHER" id="PTHR37928:SF2">
    <property type="entry name" value="GPI ANCHORED CFEM DOMAIN PROTEIN (AFU_ORTHOLOGUE AFUA_6G10580)"/>
    <property type="match status" value="1"/>
</dbReference>
<feature type="region of interest" description="Disordered" evidence="16">
    <location>
        <begin position="157"/>
        <end position="249"/>
    </location>
</feature>
<evidence type="ECO:0000256" key="10">
    <source>
        <dbReference type="ARBA" id="ARBA00023004"/>
    </source>
</evidence>
<evidence type="ECO:0000256" key="1">
    <source>
        <dbReference type="ARBA" id="ARBA00004609"/>
    </source>
</evidence>
<evidence type="ECO:0000256" key="16">
    <source>
        <dbReference type="SAM" id="MobiDB-lite"/>
    </source>
</evidence>
<keyword evidence="9 18" id="KW-0732">Signal</keyword>
<keyword evidence="5" id="KW-0964">Secreted</keyword>
<keyword evidence="10 15" id="KW-0408">Iron</keyword>
<protein>
    <recommendedName>
        <fullName evidence="19">CFEM domain-containing protein</fullName>
    </recommendedName>
</protein>